<reference evidence="3" key="1">
    <citation type="submission" date="2022-11" db="UniProtKB">
        <authorList>
            <consortium name="WormBaseParasite"/>
        </authorList>
    </citation>
    <scope>IDENTIFICATION</scope>
</reference>
<sequence>SKRVFILFILFLFQSTEHSLVMNVFSPIQCFYDPVGSCAFFKESLHLIAGGPLLLLPIRGVHSVILFTQSPFSSADIFAAHLNFPISASVIQSFTFVSPRSHSFAVPCTSLIPAMTLSILLCATASSFRTFLVVTQISELYKIVGIAIFSKFPPETHRHFLFKVEVFILKKCFPSLFDPVSYICFRSFTHFLTL</sequence>
<dbReference type="Proteomes" id="UP000887569">
    <property type="component" value="Unplaced"/>
</dbReference>
<evidence type="ECO:0000256" key="1">
    <source>
        <dbReference type="SAM" id="SignalP"/>
    </source>
</evidence>
<proteinExistence type="predicted"/>
<keyword evidence="1" id="KW-0732">Signal</keyword>
<organism evidence="2 3">
    <name type="scientific">Parascaris univalens</name>
    <name type="common">Nematode worm</name>
    <dbReference type="NCBI Taxonomy" id="6257"/>
    <lineage>
        <taxon>Eukaryota</taxon>
        <taxon>Metazoa</taxon>
        <taxon>Ecdysozoa</taxon>
        <taxon>Nematoda</taxon>
        <taxon>Chromadorea</taxon>
        <taxon>Rhabditida</taxon>
        <taxon>Spirurina</taxon>
        <taxon>Ascaridomorpha</taxon>
        <taxon>Ascaridoidea</taxon>
        <taxon>Ascarididae</taxon>
        <taxon>Parascaris</taxon>
    </lineage>
</organism>
<feature type="chain" id="PRO_5037340585" evidence="1">
    <location>
        <begin position="19"/>
        <end position="194"/>
    </location>
</feature>
<dbReference type="WBParaSite" id="PgR112_g020_t01">
    <property type="protein sequence ID" value="PgR112_g020_t01"/>
    <property type="gene ID" value="PgR112_g020"/>
</dbReference>
<keyword evidence="2" id="KW-1185">Reference proteome</keyword>
<feature type="signal peptide" evidence="1">
    <location>
        <begin position="1"/>
        <end position="18"/>
    </location>
</feature>
<protein>
    <submittedName>
        <fullName evidence="3">Secreted protein</fullName>
    </submittedName>
</protein>
<accession>A0A915CB87</accession>
<name>A0A915CB87_PARUN</name>
<evidence type="ECO:0000313" key="2">
    <source>
        <dbReference type="Proteomes" id="UP000887569"/>
    </source>
</evidence>
<dbReference type="AlphaFoldDB" id="A0A915CB87"/>
<evidence type="ECO:0000313" key="3">
    <source>
        <dbReference type="WBParaSite" id="PgR112_g020_t01"/>
    </source>
</evidence>